<feature type="transmembrane region" description="Helical" evidence="1">
    <location>
        <begin position="6"/>
        <end position="28"/>
    </location>
</feature>
<dbReference type="EMBL" id="JNHM01000094">
    <property type="protein sequence ID" value="KDS47808.1"/>
    <property type="molecule type" value="Genomic_DNA"/>
</dbReference>
<sequence>MELTKINGSYLLTSSAFFHIPILLFILLRKGKILPYSCTNGHSL</sequence>
<evidence type="ECO:0000313" key="3">
    <source>
        <dbReference type="Proteomes" id="UP000027661"/>
    </source>
</evidence>
<gene>
    <name evidence="2" type="ORF">M099_3488</name>
</gene>
<proteinExistence type="predicted"/>
<organism evidence="2 3">
    <name type="scientific">Phocaeicola vulgatus str. 3975 RP4</name>
    <dbReference type="NCBI Taxonomy" id="1339352"/>
    <lineage>
        <taxon>Bacteria</taxon>
        <taxon>Pseudomonadati</taxon>
        <taxon>Bacteroidota</taxon>
        <taxon>Bacteroidia</taxon>
        <taxon>Bacteroidales</taxon>
        <taxon>Bacteroidaceae</taxon>
        <taxon>Phocaeicola</taxon>
    </lineage>
</organism>
<evidence type="ECO:0000256" key="1">
    <source>
        <dbReference type="SAM" id="Phobius"/>
    </source>
</evidence>
<keyword evidence="1" id="KW-1133">Transmembrane helix</keyword>
<protein>
    <submittedName>
        <fullName evidence="2">Uncharacterized protein</fullName>
    </submittedName>
</protein>
<comment type="caution">
    <text evidence="2">The sequence shown here is derived from an EMBL/GenBank/DDBJ whole genome shotgun (WGS) entry which is preliminary data.</text>
</comment>
<keyword evidence="1" id="KW-0812">Transmembrane</keyword>
<keyword evidence="1" id="KW-0472">Membrane</keyword>
<name>A0A069S8U8_PHOVU</name>
<evidence type="ECO:0000313" key="2">
    <source>
        <dbReference type="EMBL" id="KDS47808.1"/>
    </source>
</evidence>
<reference evidence="2 3" key="1">
    <citation type="submission" date="2014-04" db="EMBL/GenBank/DDBJ databases">
        <authorList>
            <person name="Sears C."/>
            <person name="Carroll K."/>
            <person name="Sack B.R."/>
            <person name="Qadri F."/>
            <person name="Myers L.L."/>
            <person name="Chung G.-T."/>
            <person name="Escheverria P."/>
            <person name="Fraser C.M."/>
            <person name="Sadzewicz L."/>
            <person name="Shefchek K.A."/>
            <person name="Tallon L."/>
            <person name="Das S.P."/>
            <person name="Daugherty S."/>
            <person name="Mongodin E.F."/>
        </authorList>
    </citation>
    <scope>NUCLEOTIDE SEQUENCE [LARGE SCALE GENOMIC DNA]</scope>
    <source>
        <strain evidence="2 3">3975 RP4</strain>
    </source>
</reference>
<dbReference type="AlphaFoldDB" id="A0A069S8U8"/>
<accession>A0A069S8U8</accession>
<dbReference type="Proteomes" id="UP000027661">
    <property type="component" value="Unassembled WGS sequence"/>
</dbReference>